<evidence type="ECO:0000256" key="1">
    <source>
        <dbReference type="ARBA" id="ARBA00022603"/>
    </source>
</evidence>
<organism evidence="6 7">
    <name type="scientific">Stylonychia lemnae</name>
    <name type="common">Ciliate</name>
    <dbReference type="NCBI Taxonomy" id="5949"/>
    <lineage>
        <taxon>Eukaryota</taxon>
        <taxon>Sar</taxon>
        <taxon>Alveolata</taxon>
        <taxon>Ciliophora</taxon>
        <taxon>Intramacronucleata</taxon>
        <taxon>Spirotrichea</taxon>
        <taxon>Stichotrichia</taxon>
        <taxon>Sporadotrichida</taxon>
        <taxon>Oxytrichidae</taxon>
        <taxon>Stylonychinae</taxon>
        <taxon>Stylonychia</taxon>
    </lineage>
</organism>
<dbReference type="InterPro" id="IPR050600">
    <property type="entry name" value="SETD3_SETD6_MTase"/>
</dbReference>
<evidence type="ECO:0000256" key="3">
    <source>
        <dbReference type="ARBA" id="ARBA00022691"/>
    </source>
</evidence>
<proteinExistence type="predicted"/>
<dbReference type="OMA" id="TDICKEK"/>
<feature type="region of interest" description="Disordered" evidence="4">
    <location>
        <begin position="366"/>
        <end position="402"/>
    </location>
</feature>
<dbReference type="OrthoDB" id="290386at2759"/>
<evidence type="ECO:0000256" key="4">
    <source>
        <dbReference type="SAM" id="MobiDB-lite"/>
    </source>
</evidence>
<feature type="compositionally biased region" description="Acidic residues" evidence="4">
    <location>
        <begin position="313"/>
        <end position="324"/>
    </location>
</feature>
<keyword evidence="3" id="KW-0949">S-adenosyl-L-methionine</keyword>
<dbReference type="Gene3D" id="3.90.1410.10">
    <property type="entry name" value="set domain protein methyltransferase, domain 1"/>
    <property type="match status" value="2"/>
</dbReference>
<evidence type="ECO:0000259" key="5">
    <source>
        <dbReference type="Pfam" id="PF09273"/>
    </source>
</evidence>
<accession>A0A078A3L7</accession>
<dbReference type="InterPro" id="IPR036464">
    <property type="entry name" value="Rubisco_LSMT_subst-bd_sf"/>
</dbReference>
<dbReference type="SUPFAM" id="SSF81822">
    <property type="entry name" value="RuBisCo LSMT C-terminal, substrate-binding domain"/>
    <property type="match status" value="1"/>
</dbReference>
<dbReference type="InterPro" id="IPR046341">
    <property type="entry name" value="SET_dom_sf"/>
</dbReference>
<dbReference type="PANTHER" id="PTHR13271:SF153">
    <property type="entry name" value="SET DOMAIN-CONTAINING PROTEIN"/>
    <property type="match status" value="1"/>
</dbReference>
<dbReference type="CDD" id="cd10527">
    <property type="entry name" value="SET_LSMT"/>
    <property type="match status" value="1"/>
</dbReference>
<dbReference type="Gene3D" id="3.90.1420.10">
    <property type="entry name" value="Rubisco LSMT, substrate-binding domain"/>
    <property type="match status" value="1"/>
</dbReference>
<dbReference type="InterPro" id="IPR015353">
    <property type="entry name" value="Rubisco_LSMT_subst-bd"/>
</dbReference>
<dbReference type="GO" id="GO:0032259">
    <property type="term" value="P:methylation"/>
    <property type="evidence" value="ECO:0007669"/>
    <property type="project" value="UniProtKB-KW"/>
</dbReference>
<dbReference type="SUPFAM" id="SSF82199">
    <property type="entry name" value="SET domain"/>
    <property type="match status" value="2"/>
</dbReference>
<evidence type="ECO:0000313" key="7">
    <source>
        <dbReference type="Proteomes" id="UP000039865"/>
    </source>
</evidence>
<evidence type="ECO:0000313" key="6">
    <source>
        <dbReference type="EMBL" id="CDW76123.1"/>
    </source>
</evidence>
<dbReference type="PANTHER" id="PTHR13271">
    <property type="entry name" value="UNCHARACTERIZED PUTATIVE METHYLTRANSFERASE"/>
    <property type="match status" value="1"/>
</dbReference>
<protein>
    <submittedName>
        <fullName evidence="6">Set domain protein</fullName>
    </submittedName>
</protein>
<evidence type="ECO:0000256" key="2">
    <source>
        <dbReference type="ARBA" id="ARBA00022679"/>
    </source>
</evidence>
<reference evidence="6 7" key="1">
    <citation type="submission" date="2014-06" db="EMBL/GenBank/DDBJ databases">
        <authorList>
            <person name="Swart Estienne"/>
        </authorList>
    </citation>
    <scope>NUCLEOTIDE SEQUENCE [LARGE SCALE GENOMIC DNA]</scope>
    <source>
        <strain evidence="6 7">130c</strain>
    </source>
</reference>
<dbReference type="Proteomes" id="UP000039865">
    <property type="component" value="Unassembled WGS sequence"/>
</dbReference>
<dbReference type="Pfam" id="PF09273">
    <property type="entry name" value="Rubis-subs-bind"/>
    <property type="match status" value="1"/>
</dbReference>
<feature type="compositionally biased region" description="Polar residues" evidence="4">
    <location>
        <begin position="763"/>
        <end position="777"/>
    </location>
</feature>
<keyword evidence="2" id="KW-0808">Transferase</keyword>
<sequence>MADYLCEDILNRLKQENCLCINKNKTRELQQQTLFIKFHKWLKENGAIYDHCIEYPVAFSDKPDNQNFYLIGVAAKKLLGPQQAYLYIPNKLIINEYKLLQSEYGHIFRENEHLFKEGSEGEQIQLIFYVICEQIKGEASFWYPYFQTCQDSDLPQFWKDDELEDLEDQLMIAEIQEVRGNYQKEFQLCRSIASKYPELIDLDKFSEDLYKIAYNLVTTRCFGWSLPYTSLVPLADCFNHYNIDNQYELFNSKLHTLLSDYNPKSSVQELKEELREVDYQYYTKEKMQLNFMKNFKEDQDLDKNQQPAGESSSEGDSDDPDDIPEISQKRVNKLMIRSTCLGLTTQQFLEDEGYQKCQIWDLKYDSTSDEEDNDTSSESSSSETEELEIEDNSQNKKKKRDQYTFTYQDNQVIKKKIDRNSVDNARKLNLIDLLVQQKEYLDAKETKMRKLKQQDDQRYRKFIMQEETSSDEEDDEKFEWYEDQDKNTFFTLCTQYKTAYDKGDQIFHCYGRRTNRFLLLNYGFVLQDNKYNSITLRVNITLNKTKDEILNEQQILADRVSEAVGLNKISKYIKLKKDRISEELLSYLRASLMNVYRDQNHQYLLISTPVEIKFEMQVLLSAINLLQNLLNTRFKKSIYEDRKILQESDLSGRKRTAIIFRLKQKEIFESQIKLYSILTKVLSRLQNGSSFKQTYLQRVEGYETDNQIIYNRLRLRKYLRELIINQKRVLSVPLEPDYVEKFKEYYGGIQQQPSQNEYKENNEVNTTEPRGQQKINE</sequence>
<keyword evidence="7" id="KW-1185">Reference proteome</keyword>
<dbReference type="EMBL" id="CCKQ01004976">
    <property type="protein sequence ID" value="CDW76123.1"/>
    <property type="molecule type" value="Genomic_DNA"/>
</dbReference>
<keyword evidence="1" id="KW-0489">Methyltransferase</keyword>
<feature type="domain" description="Rubisco LSMT substrate-binding" evidence="5">
    <location>
        <begin position="562"/>
        <end position="667"/>
    </location>
</feature>
<gene>
    <name evidence="6" type="primary">Contig17788.g18908</name>
    <name evidence="6" type="ORF">STYLEM_5120</name>
</gene>
<dbReference type="AlphaFoldDB" id="A0A078A3L7"/>
<feature type="region of interest" description="Disordered" evidence="4">
    <location>
        <begin position="750"/>
        <end position="777"/>
    </location>
</feature>
<feature type="region of interest" description="Disordered" evidence="4">
    <location>
        <begin position="301"/>
        <end position="325"/>
    </location>
</feature>
<name>A0A078A3L7_STYLE</name>
<dbReference type="InParanoid" id="A0A078A3L7"/>
<dbReference type="GO" id="GO:0016279">
    <property type="term" value="F:protein-lysine N-methyltransferase activity"/>
    <property type="evidence" value="ECO:0007669"/>
    <property type="project" value="TreeGrafter"/>
</dbReference>